<evidence type="ECO:0000313" key="6">
    <source>
        <dbReference type="EMBL" id="KAJ4487476.1"/>
    </source>
</evidence>
<dbReference type="InterPro" id="IPR041706">
    <property type="entry name" value="YchF_N"/>
</dbReference>
<organism evidence="6 7">
    <name type="scientific">Lentinula lateritia</name>
    <dbReference type="NCBI Taxonomy" id="40482"/>
    <lineage>
        <taxon>Eukaryota</taxon>
        <taxon>Fungi</taxon>
        <taxon>Dikarya</taxon>
        <taxon>Basidiomycota</taxon>
        <taxon>Agaricomycotina</taxon>
        <taxon>Agaricomycetes</taxon>
        <taxon>Agaricomycetidae</taxon>
        <taxon>Agaricales</taxon>
        <taxon>Marasmiineae</taxon>
        <taxon>Omphalotaceae</taxon>
        <taxon>Lentinula</taxon>
    </lineage>
</organism>
<dbReference type="InterPro" id="IPR004095">
    <property type="entry name" value="TGS"/>
</dbReference>
<dbReference type="InterPro" id="IPR013029">
    <property type="entry name" value="YchF_C"/>
</dbReference>
<dbReference type="InterPro" id="IPR031167">
    <property type="entry name" value="G_OBG"/>
</dbReference>
<comment type="subunit">
    <text evidence="3">Monomer.</text>
</comment>
<dbReference type="PROSITE" id="PS51880">
    <property type="entry name" value="TGS"/>
    <property type="match status" value="1"/>
</dbReference>
<keyword evidence="3" id="KW-0378">Hydrolase</keyword>
<dbReference type="PRINTS" id="PR00326">
    <property type="entry name" value="GTP1OBG"/>
</dbReference>
<dbReference type="PANTHER" id="PTHR23305:SF11">
    <property type="entry name" value="OBG-LIKE ATPASE 1"/>
    <property type="match status" value="1"/>
</dbReference>
<gene>
    <name evidence="6" type="ORF">C8R41DRAFT_836868</name>
</gene>
<dbReference type="EMBL" id="JANVFT010000047">
    <property type="protein sequence ID" value="KAJ4487476.1"/>
    <property type="molecule type" value="Genomic_DNA"/>
</dbReference>
<evidence type="ECO:0000313" key="7">
    <source>
        <dbReference type="Proteomes" id="UP001150217"/>
    </source>
</evidence>
<dbReference type="Pfam" id="PF01926">
    <property type="entry name" value="MMR_HSR1"/>
    <property type="match status" value="1"/>
</dbReference>
<dbReference type="Proteomes" id="UP001150217">
    <property type="component" value="Unassembled WGS sequence"/>
</dbReference>
<dbReference type="CDD" id="cd04867">
    <property type="entry name" value="TGS_YchF_OLA1"/>
    <property type="match status" value="1"/>
</dbReference>
<keyword evidence="3" id="KW-0963">Cytoplasm</keyword>
<dbReference type="Gene3D" id="1.10.150.300">
    <property type="entry name" value="TGS-like domain"/>
    <property type="match status" value="1"/>
</dbReference>
<evidence type="ECO:0000259" key="4">
    <source>
        <dbReference type="PROSITE" id="PS51710"/>
    </source>
</evidence>
<accession>A0ABQ8VCK1</accession>
<protein>
    <recommendedName>
        <fullName evidence="3">Obg-like ATPase 1</fullName>
    </recommendedName>
</protein>
<name>A0ABQ8VCK1_9AGAR</name>
<feature type="binding site" evidence="3">
    <location>
        <begin position="68"/>
        <end position="73"/>
    </location>
    <ligand>
        <name>ATP</name>
        <dbReference type="ChEBI" id="CHEBI:30616"/>
    </ligand>
</feature>
<keyword evidence="7" id="KW-1185">Reference proteome</keyword>
<dbReference type="PANTHER" id="PTHR23305">
    <property type="entry name" value="OBG GTPASE FAMILY"/>
    <property type="match status" value="1"/>
</dbReference>
<dbReference type="SUPFAM" id="SSF52540">
    <property type="entry name" value="P-loop containing nucleoside triphosphate hydrolases"/>
    <property type="match status" value="1"/>
</dbReference>
<dbReference type="InterPro" id="IPR012676">
    <property type="entry name" value="TGS-like"/>
</dbReference>
<evidence type="ECO:0000256" key="1">
    <source>
        <dbReference type="ARBA" id="ARBA00022741"/>
    </source>
</evidence>
<dbReference type="NCBIfam" id="TIGR00092">
    <property type="entry name" value="redox-regulated ATPase YchF"/>
    <property type="match status" value="1"/>
</dbReference>
<keyword evidence="1 3" id="KW-0547">Nucleotide-binding</keyword>
<dbReference type="InterPro" id="IPR027417">
    <property type="entry name" value="P-loop_NTPase"/>
</dbReference>
<evidence type="ECO:0000256" key="2">
    <source>
        <dbReference type="ARBA" id="ARBA00022840"/>
    </source>
</evidence>
<dbReference type="InterPro" id="IPR006073">
    <property type="entry name" value="GTP-bd"/>
</dbReference>
<dbReference type="InterPro" id="IPR004396">
    <property type="entry name" value="ATPase_YchF/OLA1"/>
</dbReference>
<keyword evidence="2 3" id="KW-0067">ATP-binding</keyword>
<sequence>MLPNPNRLLCCSRQLRQLSLFPLFRPRFSPFSTTASRQMPPKKAQETKKALLGRPGNNLKIGIVGVPNVGKSSFFNALSNTSLGLAANYPYATINPEEARIPVPDERFDWLCDTYKPASRIPAHLTCIDIAGLTAGASTGAGLGNAFLSHVRAVDGIFQVVRAFDDAEVIHVEGDVDPCRDMDIIQTELRLKDIEWVEKHLDGMKKTTRALGSNSLADKAKKEEIATIEKVLKVISVDQKDVRKHEWTGKEIDVVNSLQLLTAKPVTYLVNLSEKDYIRKKNKWLPKIKAWIDANNPGDPLIPFSVALEERLATMSDEEKIEEQKKVGAQSALPKITHAGYASLELIRYFTCGPDEVRAWTIRKGTKAPQAAGVIHSDFENKFVCGEIMSFADLKEHGSEAAVKAAGKLRQQGKPYEMIDGDIAYWKSGA</sequence>
<feature type="binding site" evidence="3">
    <location>
        <position position="272"/>
    </location>
    <ligand>
        <name>ATP</name>
        <dbReference type="ChEBI" id="CHEBI:30616"/>
    </ligand>
</feature>
<dbReference type="CDD" id="cd01900">
    <property type="entry name" value="YchF"/>
    <property type="match status" value="1"/>
</dbReference>
<dbReference type="HAMAP" id="MF_00944">
    <property type="entry name" value="YchF_OLA1_ATPase"/>
    <property type="match status" value="1"/>
</dbReference>
<dbReference type="InterPro" id="IPR023192">
    <property type="entry name" value="TGS-like_dom_sf"/>
</dbReference>
<comment type="function">
    <text evidence="3">Hydrolyzes ATP, and can also hydrolyze GTP with lower efficiency. Has lower affinity for GTP.</text>
</comment>
<comment type="subcellular location">
    <subcellularLocation>
        <location evidence="3">Cytoplasm</location>
    </subcellularLocation>
</comment>
<dbReference type="Gene3D" id="3.40.50.300">
    <property type="entry name" value="P-loop containing nucleotide triphosphate hydrolases"/>
    <property type="match status" value="1"/>
</dbReference>
<dbReference type="InterPro" id="IPR012675">
    <property type="entry name" value="Beta-grasp_dom_sf"/>
</dbReference>
<dbReference type="Gene3D" id="3.10.20.30">
    <property type="match status" value="1"/>
</dbReference>
<comment type="caution">
    <text evidence="6">The sequence shown here is derived from an EMBL/GenBank/DDBJ whole genome shotgun (WGS) entry which is preliminary data.</text>
</comment>
<dbReference type="Pfam" id="PF06071">
    <property type="entry name" value="YchF-GTPase_C"/>
    <property type="match status" value="1"/>
</dbReference>
<evidence type="ECO:0000256" key="3">
    <source>
        <dbReference type="HAMAP-Rule" id="MF_03167"/>
    </source>
</evidence>
<evidence type="ECO:0000259" key="5">
    <source>
        <dbReference type="PROSITE" id="PS51880"/>
    </source>
</evidence>
<feature type="domain" description="OBG-type G" evidence="4">
    <location>
        <begin position="59"/>
        <end position="324"/>
    </location>
</feature>
<dbReference type="SUPFAM" id="SSF81271">
    <property type="entry name" value="TGS-like"/>
    <property type="match status" value="1"/>
</dbReference>
<reference evidence="6" key="1">
    <citation type="submission" date="2022-08" db="EMBL/GenBank/DDBJ databases">
        <title>A Global Phylogenomic Analysis of the Shiitake Genus Lentinula.</title>
        <authorList>
            <consortium name="DOE Joint Genome Institute"/>
            <person name="Sierra-Patev S."/>
            <person name="Min B."/>
            <person name="Naranjo-Ortiz M."/>
            <person name="Looney B."/>
            <person name="Konkel Z."/>
            <person name="Slot J.C."/>
            <person name="Sakamoto Y."/>
            <person name="Steenwyk J.L."/>
            <person name="Rokas A."/>
            <person name="Carro J."/>
            <person name="Camarero S."/>
            <person name="Ferreira P."/>
            <person name="Molpeceres G."/>
            <person name="Ruiz-Duenas F.J."/>
            <person name="Serrano A."/>
            <person name="Henrissat B."/>
            <person name="Drula E."/>
            <person name="Hughes K.W."/>
            <person name="Mata J.L."/>
            <person name="Ishikawa N.K."/>
            <person name="Vargas-Isla R."/>
            <person name="Ushijima S."/>
            <person name="Smith C.A."/>
            <person name="Ahrendt S."/>
            <person name="Andreopoulos W."/>
            <person name="He G."/>
            <person name="Labutti K."/>
            <person name="Lipzen A."/>
            <person name="Ng V."/>
            <person name="Riley R."/>
            <person name="Sandor L."/>
            <person name="Barry K."/>
            <person name="Martinez A.T."/>
            <person name="Xiao Y."/>
            <person name="Gibbons J.G."/>
            <person name="Terashima K."/>
            <person name="Grigoriev I.V."/>
            <person name="Hibbett D.S."/>
        </authorList>
    </citation>
    <scope>NUCLEOTIDE SEQUENCE</scope>
    <source>
        <strain evidence="6">RHP3577 ss4</strain>
    </source>
</reference>
<comment type="similarity">
    <text evidence="3">Belongs to the TRAFAC class OBG-HflX-like GTPase superfamily. OBG GTPase family. YchF/OLA1 subfamily.</text>
</comment>
<dbReference type="PROSITE" id="PS51710">
    <property type="entry name" value="G_OBG"/>
    <property type="match status" value="1"/>
</dbReference>
<proteinExistence type="inferred from homology"/>
<feature type="domain" description="TGS" evidence="5">
    <location>
        <begin position="345"/>
        <end position="428"/>
    </location>
</feature>